<evidence type="ECO:0000313" key="2">
    <source>
        <dbReference type="Proteomes" id="UP000242699"/>
    </source>
</evidence>
<proteinExistence type="predicted"/>
<dbReference type="AlphaFoldDB" id="A0A2T2X3R4"/>
<accession>A0A2T2X3R4</accession>
<sequence length="99" mass="10991">MAVRKGSSRQLVIMLMTATLLTSIHHVAPSETRRISERLLAYSQIHSDRPVVYTIELSQDTAISRLDLLQAGTTIRLAGTIKGHTISARRIDVLRLDPS</sequence>
<protein>
    <submittedName>
        <fullName evidence="1">Uncharacterized protein</fullName>
    </submittedName>
</protein>
<organism evidence="1 2">
    <name type="scientific">Sulfobacillus benefaciens</name>
    <dbReference type="NCBI Taxonomy" id="453960"/>
    <lineage>
        <taxon>Bacteria</taxon>
        <taxon>Bacillati</taxon>
        <taxon>Bacillota</taxon>
        <taxon>Clostridia</taxon>
        <taxon>Eubacteriales</taxon>
        <taxon>Clostridiales Family XVII. Incertae Sedis</taxon>
        <taxon>Sulfobacillus</taxon>
    </lineage>
</organism>
<dbReference type="Proteomes" id="UP000242699">
    <property type="component" value="Unassembled WGS sequence"/>
</dbReference>
<comment type="caution">
    <text evidence="1">The sequence shown here is derived from an EMBL/GenBank/DDBJ whole genome shotgun (WGS) entry which is preliminary data.</text>
</comment>
<evidence type="ECO:0000313" key="1">
    <source>
        <dbReference type="EMBL" id="PSR29096.1"/>
    </source>
</evidence>
<name>A0A2T2X3R4_9FIRM</name>
<gene>
    <name evidence="1" type="ORF">C7B43_08795</name>
</gene>
<dbReference type="EMBL" id="PXYT01000017">
    <property type="protein sequence ID" value="PSR29096.1"/>
    <property type="molecule type" value="Genomic_DNA"/>
</dbReference>
<reference evidence="1 2" key="1">
    <citation type="journal article" date="2014" name="BMC Genomics">
        <title>Comparison of environmental and isolate Sulfobacillus genomes reveals diverse carbon, sulfur, nitrogen, and hydrogen metabolisms.</title>
        <authorList>
            <person name="Justice N.B."/>
            <person name="Norman A."/>
            <person name="Brown C.T."/>
            <person name="Singh A."/>
            <person name="Thomas B.C."/>
            <person name="Banfield J.F."/>
        </authorList>
    </citation>
    <scope>NUCLEOTIDE SEQUENCE [LARGE SCALE GENOMIC DNA]</scope>
    <source>
        <strain evidence="1">AMDSBA1</strain>
    </source>
</reference>